<dbReference type="AlphaFoldDB" id="A0A084EKD3"/>
<dbReference type="STRING" id="13690.AX777_00840"/>
<dbReference type="InterPro" id="IPR038732">
    <property type="entry name" value="HpyO/CreE_NAD-binding"/>
</dbReference>
<dbReference type="SUPFAM" id="SSF51905">
    <property type="entry name" value="FAD/NAD(P)-binding domain"/>
    <property type="match status" value="1"/>
</dbReference>
<dbReference type="Gene3D" id="3.50.50.60">
    <property type="entry name" value="FAD/NAD(P)-binding domain"/>
    <property type="match status" value="1"/>
</dbReference>
<dbReference type="PANTHER" id="PTHR40254:SF1">
    <property type="entry name" value="BLR0577 PROTEIN"/>
    <property type="match status" value="1"/>
</dbReference>
<evidence type="ECO:0000313" key="2">
    <source>
        <dbReference type="EMBL" id="KEZ18425.1"/>
    </source>
</evidence>
<dbReference type="EMBL" id="JGVR01000016">
    <property type="protein sequence ID" value="KEZ18425.1"/>
    <property type="molecule type" value="Genomic_DNA"/>
</dbReference>
<dbReference type="eggNOG" id="COG4529">
    <property type="taxonomic scope" value="Bacteria"/>
</dbReference>
<dbReference type="Proteomes" id="UP000028534">
    <property type="component" value="Unassembled WGS sequence"/>
</dbReference>
<dbReference type="Pfam" id="PF13454">
    <property type="entry name" value="NAD_binding_9"/>
    <property type="match status" value="1"/>
</dbReference>
<dbReference type="InterPro" id="IPR036188">
    <property type="entry name" value="FAD/NAD-bd_sf"/>
</dbReference>
<dbReference type="InterPro" id="IPR052189">
    <property type="entry name" value="L-asp_N-monooxygenase_NS-form"/>
</dbReference>
<evidence type="ECO:0000259" key="1">
    <source>
        <dbReference type="Pfam" id="PF13454"/>
    </source>
</evidence>
<name>A0A084EKD3_SPHYA</name>
<reference evidence="2 3" key="1">
    <citation type="submission" date="2014-03" db="EMBL/GenBank/DDBJ databases">
        <title>Genome sequence of Sphingobium yanoikuyae B1.</title>
        <authorList>
            <person name="Gan H.M."/>
            <person name="Gan H.Y."/>
            <person name="Savka M.A."/>
        </authorList>
    </citation>
    <scope>NUCLEOTIDE SEQUENCE [LARGE SCALE GENOMIC DNA]</scope>
    <source>
        <strain evidence="2 3">B1</strain>
    </source>
</reference>
<dbReference type="PANTHER" id="PTHR40254">
    <property type="entry name" value="BLR0577 PROTEIN"/>
    <property type="match status" value="1"/>
</dbReference>
<evidence type="ECO:0000313" key="3">
    <source>
        <dbReference type="Proteomes" id="UP000028534"/>
    </source>
</evidence>
<gene>
    <name evidence="2" type="ORF">CP98_02772</name>
</gene>
<proteinExistence type="predicted"/>
<comment type="caution">
    <text evidence="2">The sequence shown here is derived from an EMBL/GenBank/DDBJ whole genome shotgun (WGS) entry which is preliminary data.</text>
</comment>
<organism evidence="2 3">
    <name type="scientific">Sphingobium yanoikuyae</name>
    <name type="common">Sphingomonas yanoikuyae</name>
    <dbReference type="NCBI Taxonomy" id="13690"/>
    <lineage>
        <taxon>Bacteria</taxon>
        <taxon>Pseudomonadati</taxon>
        <taxon>Pseudomonadota</taxon>
        <taxon>Alphaproteobacteria</taxon>
        <taxon>Sphingomonadales</taxon>
        <taxon>Sphingomonadaceae</taxon>
        <taxon>Sphingobium</taxon>
    </lineage>
</organism>
<feature type="domain" description="FAD-dependent urate hydroxylase HpyO/Asp monooxygenase CreE-like FAD/NAD(P)-binding" evidence="1">
    <location>
        <begin position="38"/>
        <end position="181"/>
    </location>
</feature>
<sequence length="480" mass="51995">MRRDLCRPLDSDPTGCSIWQAPSLPGEISPMFQVSHLVIVGGGFSGTLLAINLLRYGTMRVTLVERRPERLGKGVAFGSALPDHILNVRAGNMSAFPDQPGHFAQWLAETSGGSDASFATRATYGRYLSALLDKTRAEAGDRLDVIDDAAVDIRMTGDGCVVELASGQMLAADAVALAPGNLPPHDLPPFRDKAPPLYVSEPWGADIAEGLTPSDKILLLGTGLTAVDCAQTLDSAGFRGSILALSRRGLVPHSHAPAAPFPALRERPAAHCAGLVRTIRQRADAVGWRRAVDELRPFTQDIWRAASPVERARFLRHARPYWDVHRHRIAPQVAERIAAMQASRRLRIAAGRIIGAQDADQGLIVQWRPRGGEQVQEIRVARVVNCTGPLADLGRADDVLLRRLADRGAIRPDALAIGIDTNRQGHAIARDGSAQERLLVVGPMTRGAHWEIVAVPDIRRHSWDMARALTGAQWVEAEGL</sequence>
<protein>
    <submittedName>
        <fullName evidence="2">FAD dependent oxidoreductase</fullName>
    </submittedName>
</protein>
<dbReference type="PRINTS" id="PR00411">
    <property type="entry name" value="PNDRDTASEI"/>
</dbReference>
<dbReference type="PATRIC" id="fig|13690.10.peg.2846"/>
<accession>A0A084EKD3</accession>